<keyword evidence="4" id="KW-0540">Nuclease</keyword>
<gene>
    <name evidence="4" type="primary">MPUL0B09280</name>
    <name evidence="4" type="ORF">METSCH_B09280</name>
</gene>
<keyword evidence="2" id="KW-0378">Hydrolase</keyword>
<organism evidence="4 5">
    <name type="scientific">Metschnikowia aff. pulcherrima</name>
    <dbReference type="NCBI Taxonomy" id="2163413"/>
    <lineage>
        <taxon>Eukaryota</taxon>
        <taxon>Fungi</taxon>
        <taxon>Dikarya</taxon>
        <taxon>Ascomycota</taxon>
        <taxon>Saccharomycotina</taxon>
        <taxon>Pichiomycetes</taxon>
        <taxon>Metschnikowiaceae</taxon>
        <taxon>Metschnikowia</taxon>
    </lineage>
</organism>
<sequence length="398" mass="46411">MARQEGILTKQYLRFWSHHQPKMSTSYKNNPSWQIYDSFHDISYDYREMLPIFETNVTSGVQLTIMTYNILTICDWRKYEYVDTDFLDIRFQVLLREVSRYNPDIVCLQEVDLQKLSDFEECFEASGYEIFLLRHNTVTTMAICYKKDLLEAVHSQISKYNLELHYSQHKNNCAMMLCLKFKDALLDSHPQPLKDGLIIVNTHLTSGMGLEYLKCEQVGVLFKFMKRFAHYCDVHLGLKSCYTFLAGDFNSEPSDAAYLYLVSKPLNVELTKSEECPDTSKNERTILNMHLRAISLYSAGYKLVDSANASVNNDKGEPAFSFYGAHWHGVCDYIFSVREWNRDDETDIEPLDELEKYCSIKLLALLRMPHINEMIGPLPEEFHFPSDHLCMMARVELL</sequence>
<reference evidence="5" key="1">
    <citation type="submission" date="2019-03" db="EMBL/GenBank/DDBJ databases">
        <title>Snf2 controls pulcherriminic acid biosynthesis and connects pigmentation and antifungal activity of the yeast Metschnikowia pulcherrima.</title>
        <authorList>
            <person name="Gore-Lloyd D."/>
            <person name="Sumann I."/>
            <person name="Brachmann A.O."/>
            <person name="Schneeberger K."/>
            <person name="Ortiz-Merino R.A."/>
            <person name="Moreno-Beltran M."/>
            <person name="Schlaefli M."/>
            <person name="Kirner P."/>
            <person name="Santos Kron A."/>
            <person name="Wolfe K.H."/>
            <person name="Piel J."/>
            <person name="Ahrens C.H."/>
            <person name="Henk D."/>
            <person name="Freimoser F.M."/>
        </authorList>
    </citation>
    <scope>NUCLEOTIDE SEQUENCE [LARGE SCALE GENOMIC DNA]</scope>
    <source>
        <strain evidence="5">APC 1.2</strain>
    </source>
</reference>
<dbReference type="PANTHER" id="PTHR12121">
    <property type="entry name" value="CARBON CATABOLITE REPRESSOR PROTEIN 4"/>
    <property type="match status" value="1"/>
</dbReference>
<keyword evidence="4" id="KW-0269">Exonuclease</keyword>
<evidence type="ECO:0000259" key="3">
    <source>
        <dbReference type="Pfam" id="PF03372"/>
    </source>
</evidence>
<dbReference type="AlphaFoldDB" id="A0A4P6XLP3"/>
<dbReference type="Pfam" id="PF03372">
    <property type="entry name" value="Exo_endo_phos"/>
    <property type="match status" value="1"/>
</dbReference>
<dbReference type="InterPro" id="IPR050410">
    <property type="entry name" value="CCR4/nocturin_mRNA_transcr"/>
</dbReference>
<dbReference type="EMBL" id="CP034457">
    <property type="protein sequence ID" value="QBM87719.1"/>
    <property type="molecule type" value="Genomic_DNA"/>
</dbReference>
<dbReference type="PANTHER" id="PTHR12121:SF45">
    <property type="entry name" value="NOCTURNIN"/>
    <property type="match status" value="1"/>
</dbReference>
<feature type="domain" description="Endonuclease/exonuclease/phosphatase" evidence="3">
    <location>
        <begin position="66"/>
        <end position="388"/>
    </location>
</feature>
<dbReference type="GO" id="GO:0006139">
    <property type="term" value="P:nucleobase-containing compound metabolic process"/>
    <property type="evidence" value="ECO:0007669"/>
    <property type="project" value="UniProtKB-ARBA"/>
</dbReference>
<evidence type="ECO:0000256" key="1">
    <source>
        <dbReference type="ARBA" id="ARBA00010774"/>
    </source>
</evidence>
<dbReference type="GO" id="GO:0000175">
    <property type="term" value="F:3'-5'-RNA exonuclease activity"/>
    <property type="evidence" value="ECO:0007669"/>
    <property type="project" value="TreeGrafter"/>
</dbReference>
<proteinExistence type="inferred from homology"/>
<dbReference type="SUPFAM" id="SSF56219">
    <property type="entry name" value="DNase I-like"/>
    <property type="match status" value="1"/>
</dbReference>
<evidence type="ECO:0000313" key="5">
    <source>
        <dbReference type="Proteomes" id="UP000292447"/>
    </source>
</evidence>
<dbReference type="Proteomes" id="UP000292447">
    <property type="component" value="Chromosome II"/>
</dbReference>
<comment type="similarity">
    <text evidence="1">Belongs to the CCR4/nocturin family.</text>
</comment>
<accession>A0A4P6XLP3</accession>
<evidence type="ECO:0000256" key="2">
    <source>
        <dbReference type="ARBA" id="ARBA00022801"/>
    </source>
</evidence>
<evidence type="ECO:0000313" key="4">
    <source>
        <dbReference type="EMBL" id="QBM87719.1"/>
    </source>
</evidence>
<keyword evidence="5" id="KW-1185">Reference proteome</keyword>
<name>A0A4P6XLP3_9ASCO</name>
<dbReference type="Gene3D" id="3.60.10.10">
    <property type="entry name" value="Endonuclease/exonuclease/phosphatase"/>
    <property type="match status" value="1"/>
</dbReference>
<dbReference type="InterPro" id="IPR005135">
    <property type="entry name" value="Endo/exonuclease/phosphatase"/>
</dbReference>
<protein>
    <submittedName>
        <fullName evidence="4">RNA exonuclease NGL2</fullName>
    </submittedName>
</protein>
<dbReference type="InterPro" id="IPR036691">
    <property type="entry name" value="Endo/exonu/phosph_ase_sf"/>
</dbReference>